<sequence length="244" mass="27349">MDSISISDNEKAKRQRKMNWDPKEEVVLVEEVSKREQLLFGKLDGPGRTTVDKGNAWKEVMDLLNAGNVNSQRTVPEIKKKYQNIKQKAKEKRSAILHPRTGGGKKPSSPNQSEQLLLDNLEGRPSLCGLPCGIDTASEPASLLCLTPQLTPGIECPTQHPTSSVSQQPGPSSASTLPSLPTRPTPSSQKITAETLLHEELQNIRERRKLIKDQQQLVLLQKHYLMLKIKERDPFFDLDFLNEI</sequence>
<protein>
    <recommendedName>
        <fullName evidence="2">Myb/SANT-like DNA-binding domain-containing protein</fullName>
    </recommendedName>
</protein>
<dbReference type="EnsemblMetazoa" id="G7834.1">
    <property type="protein sequence ID" value="G7834.1:cds"/>
    <property type="gene ID" value="G7834"/>
</dbReference>
<feature type="compositionally biased region" description="Low complexity" evidence="1">
    <location>
        <begin position="169"/>
        <end position="188"/>
    </location>
</feature>
<dbReference type="Pfam" id="PF13873">
    <property type="entry name" value="Myb_DNA-bind_5"/>
    <property type="match status" value="1"/>
</dbReference>
<dbReference type="GO" id="GO:0005634">
    <property type="term" value="C:nucleus"/>
    <property type="evidence" value="ECO:0007669"/>
    <property type="project" value="TreeGrafter"/>
</dbReference>
<feature type="compositionally biased region" description="Polar residues" evidence="1">
    <location>
        <begin position="159"/>
        <end position="168"/>
    </location>
</feature>
<dbReference type="PANTHER" id="PTHR23098">
    <property type="entry name" value="AGAP001331-PA-RELATED"/>
    <property type="match status" value="1"/>
</dbReference>
<dbReference type="Proteomes" id="UP000005408">
    <property type="component" value="Unassembled WGS sequence"/>
</dbReference>
<dbReference type="InterPro" id="IPR028002">
    <property type="entry name" value="Myb_DNA-bind_5"/>
</dbReference>
<dbReference type="AlphaFoldDB" id="A0A8W8NSF4"/>
<dbReference type="GeneID" id="117687657"/>
<reference evidence="3" key="1">
    <citation type="submission" date="2022-08" db="UniProtKB">
        <authorList>
            <consortium name="EnsemblMetazoa"/>
        </authorList>
    </citation>
    <scope>IDENTIFICATION</scope>
    <source>
        <strain evidence="3">05x7-T-G4-1.051#20</strain>
    </source>
</reference>
<feature type="domain" description="Myb/SANT-like DNA-binding" evidence="2">
    <location>
        <begin position="16"/>
        <end position="93"/>
    </location>
</feature>
<evidence type="ECO:0000313" key="3">
    <source>
        <dbReference type="EnsemblMetazoa" id="G7834.1:cds"/>
    </source>
</evidence>
<dbReference type="OrthoDB" id="6146365at2759"/>
<evidence type="ECO:0000313" key="4">
    <source>
        <dbReference type="Proteomes" id="UP000005408"/>
    </source>
</evidence>
<dbReference type="RefSeq" id="XP_034320423.1">
    <property type="nucleotide sequence ID" value="XM_034464532.2"/>
</dbReference>
<dbReference type="KEGG" id="crg:117687657"/>
<feature type="region of interest" description="Disordered" evidence="1">
    <location>
        <begin position="86"/>
        <end position="113"/>
    </location>
</feature>
<feature type="region of interest" description="Disordered" evidence="1">
    <location>
        <begin position="1"/>
        <end position="20"/>
    </location>
</feature>
<keyword evidence="4" id="KW-1185">Reference proteome</keyword>
<dbReference type="PANTHER" id="PTHR23098:SF16">
    <property type="entry name" value="REGULATORY PROTEIN ZESTE"/>
    <property type="match status" value="1"/>
</dbReference>
<dbReference type="OMA" id="XSSPSAS"/>
<evidence type="ECO:0000256" key="1">
    <source>
        <dbReference type="SAM" id="MobiDB-lite"/>
    </source>
</evidence>
<proteinExistence type="predicted"/>
<evidence type="ECO:0000259" key="2">
    <source>
        <dbReference type="Pfam" id="PF13873"/>
    </source>
</evidence>
<feature type="compositionally biased region" description="Basic and acidic residues" evidence="1">
    <location>
        <begin position="8"/>
        <end position="20"/>
    </location>
</feature>
<name>A0A8W8NSF4_MAGGI</name>
<feature type="region of interest" description="Disordered" evidence="1">
    <location>
        <begin position="156"/>
        <end position="190"/>
    </location>
</feature>
<accession>A0A8W8NSF4</accession>
<organism evidence="3 4">
    <name type="scientific">Magallana gigas</name>
    <name type="common">Pacific oyster</name>
    <name type="synonym">Crassostrea gigas</name>
    <dbReference type="NCBI Taxonomy" id="29159"/>
    <lineage>
        <taxon>Eukaryota</taxon>
        <taxon>Metazoa</taxon>
        <taxon>Spiralia</taxon>
        <taxon>Lophotrochozoa</taxon>
        <taxon>Mollusca</taxon>
        <taxon>Bivalvia</taxon>
        <taxon>Autobranchia</taxon>
        <taxon>Pteriomorphia</taxon>
        <taxon>Ostreida</taxon>
        <taxon>Ostreoidea</taxon>
        <taxon>Ostreidae</taxon>
        <taxon>Magallana</taxon>
    </lineage>
</organism>